<protein>
    <recommendedName>
        <fullName evidence="2">Barstar (barnase inhibitor) domain-containing protein</fullName>
    </recommendedName>
</protein>
<proteinExistence type="inferred from homology"/>
<evidence type="ECO:0000256" key="1">
    <source>
        <dbReference type="ARBA" id="ARBA00006845"/>
    </source>
</evidence>
<evidence type="ECO:0000313" key="3">
    <source>
        <dbReference type="EMBL" id="GDY34102.1"/>
    </source>
</evidence>
<dbReference type="InterPro" id="IPR000468">
    <property type="entry name" value="Barstar"/>
</dbReference>
<comment type="caution">
    <text evidence="3">The sequence shown here is derived from an EMBL/GenBank/DDBJ whole genome shotgun (WGS) entry which is preliminary data.</text>
</comment>
<name>A0A4D4JFA3_9PSEU</name>
<reference evidence="4" key="1">
    <citation type="submission" date="2019-04" db="EMBL/GenBank/DDBJ databases">
        <title>Draft genome sequence of Pseudonocardiaceae bacterium SL3-2-4.</title>
        <authorList>
            <person name="Ningsih F."/>
            <person name="Yokota A."/>
            <person name="Sakai Y."/>
            <person name="Nanatani K."/>
            <person name="Yabe S."/>
            <person name="Oetari A."/>
            <person name="Sjamsuridzal W."/>
        </authorList>
    </citation>
    <scope>NUCLEOTIDE SEQUENCE [LARGE SCALE GENOMIC DNA]</scope>
    <source>
        <strain evidence="4">SL3-2-4</strain>
    </source>
</reference>
<dbReference type="Gene3D" id="3.30.370.10">
    <property type="entry name" value="Barstar-like"/>
    <property type="match status" value="1"/>
</dbReference>
<feature type="domain" description="Barstar (barnase inhibitor)" evidence="2">
    <location>
        <begin position="39"/>
        <end position="131"/>
    </location>
</feature>
<gene>
    <name evidence="3" type="ORF">GTS_57350</name>
</gene>
<sequence length="179" mass="20514">MTERRMVDLLGYQAGLHVNVDPSLLRQIEEQAKLDGLDFRRFSVGQVVGDSDLYSLLEQVFEFPSSVTNWHAAADWMSDLEWIENPVGHVIVIDGVERLKQVNEQTFSRFIKLFPRAVEIFQQVGLQYHVIFLRADSPESSLLTQLREEATRAIPSEATRRHTGRQYKPIPVIDHAAAR</sequence>
<dbReference type="RefSeq" id="WP_137816998.1">
    <property type="nucleotide sequence ID" value="NZ_BJFL01000125.1"/>
</dbReference>
<evidence type="ECO:0000259" key="2">
    <source>
        <dbReference type="Pfam" id="PF01337"/>
    </source>
</evidence>
<keyword evidence="4" id="KW-1185">Reference proteome</keyword>
<dbReference type="OrthoDB" id="7575400at2"/>
<dbReference type="Proteomes" id="UP000298860">
    <property type="component" value="Unassembled WGS sequence"/>
</dbReference>
<dbReference type="InterPro" id="IPR035905">
    <property type="entry name" value="Barstar-like_sf"/>
</dbReference>
<dbReference type="EMBL" id="BJFL01000125">
    <property type="protein sequence ID" value="GDY34102.1"/>
    <property type="molecule type" value="Genomic_DNA"/>
</dbReference>
<comment type="similarity">
    <text evidence="1">Belongs to the barstar family.</text>
</comment>
<accession>A0A4D4JFA3</accession>
<evidence type="ECO:0000313" key="4">
    <source>
        <dbReference type="Proteomes" id="UP000298860"/>
    </source>
</evidence>
<dbReference type="Pfam" id="PF01337">
    <property type="entry name" value="Barstar"/>
    <property type="match status" value="1"/>
</dbReference>
<dbReference type="SUPFAM" id="SSF52038">
    <property type="entry name" value="Barstar-related"/>
    <property type="match status" value="1"/>
</dbReference>
<dbReference type="AlphaFoldDB" id="A0A4D4JFA3"/>
<organism evidence="3 4">
    <name type="scientific">Gandjariella thermophila</name>
    <dbReference type="NCBI Taxonomy" id="1931992"/>
    <lineage>
        <taxon>Bacteria</taxon>
        <taxon>Bacillati</taxon>
        <taxon>Actinomycetota</taxon>
        <taxon>Actinomycetes</taxon>
        <taxon>Pseudonocardiales</taxon>
        <taxon>Pseudonocardiaceae</taxon>
        <taxon>Gandjariella</taxon>
    </lineage>
</organism>